<dbReference type="Pfam" id="PF03208">
    <property type="entry name" value="PRA1"/>
    <property type="match status" value="1"/>
</dbReference>
<dbReference type="Proteomes" id="UP000288805">
    <property type="component" value="Unassembled WGS sequence"/>
</dbReference>
<feature type="transmembrane region" description="Helical" evidence="7">
    <location>
        <begin position="118"/>
        <end position="138"/>
    </location>
</feature>
<keyword evidence="5 7" id="KW-1133">Transmembrane helix</keyword>
<organism evidence="8 9">
    <name type="scientific">Vitis vinifera</name>
    <name type="common">Grape</name>
    <dbReference type="NCBI Taxonomy" id="29760"/>
    <lineage>
        <taxon>Eukaryota</taxon>
        <taxon>Viridiplantae</taxon>
        <taxon>Streptophyta</taxon>
        <taxon>Embryophyta</taxon>
        <taxon>Tracheophyta</taxon>
        <taxon>Spermatophyta</taxon>
        <taxon>Magnoliopsida</taxon>
        <taxon>eudicotyledons</taxon>
        <taxon>Gunneridae</taxon>
        <taxon>Pentapetalae</taxon>
        <taxon>rosids</taxon>
        <taxon>Vitales</taxon>
        <taxon>Vitaceae</taxon>
        <taxon>Viteae</taxon>
        <taxon>Vitis</taxon>
    </lineage>
</organism>
<protein>
    <recommendedName>
        <fullName evidence="7">PRA1 family protein</fullName>
    </recommendedName>
</protein>
<proteinExistence type="inferred from homology"/>
<keyword evidence="6 7" id="KW-0472">Membrane</keyword>
<dbReference type="InterPro" id="IPR004895">
    <property type="entry name" value="Prenylated_rab_accept_PRA1"/>
</dbReference>
<keyword evidence="4 7" id="KW-0812">Transmembrane</keyword>
<keyword evidence="7" id="KW-0813">Transport</keyword>
<dbReference type="AlphaFoldDB" id="A0A438KL63"/>
<evidence type="ECO:0000313" key="8">
    <source>
        <dbReference type="EMBL" id="RVX21943.1"/>
    </source>
</evidence>
<comment type="function">
    <text evidence="1 7">May be involved in both secretory and endocytic intracellular trafficking in the endosomal/prevacuolar compartments.</text>
</comment>
<dbReference type="GO" id="GO:0005783">
    <property type="term" value="C:endoplasmic reticulum"/>
    <property type="evidence" value="ECO:0007669"/>
    <property type="project" value="UniProtKB-ARBA"/>
</dbReference>
<dbReference type="PANTHER" id="PTHR19317:SF81">
    <property type="entry name" value="PRA1 FAMILY PROTEIN D"/>
    <property type="match status" value="1"/>
</dbReference>
<evidence type="ECO:0000256" key="1">
    <source>
        <dbReference type="ARBA" id="ARBA00002501"/>
    </source>
</evidence>
<evidence type="ECO:0000256" key="5">
    <source>
        <dbReference type="ARBA" id="ARBA00022989"/>
    </source>
</evidence>
<evidence type="ECO:0000313" key="9">
    <source>
        <dbReference type="Proteomes" id="UP000288805"/>
    </source>
</evidence>
<accession>A0A438KL63</accession>
<evidence type="ECO:0000256" key="4">
    <source>
        <dbReference type="ARBA" id="ARBA00022692"/>
    </source>
</evidence>
<comment type="caution">
    <text evidence="8">The sequence shown here is derived from an EMBL/GenBank/DDBJ whole genome shotgun (WGS) entry which is preliminary data.</text>
</comment>
<feature type="transmembrane region" description="Helical" evidence="7">
    <location>
        <begin position="88"/>
        <end position="106"/>
    </location>
</feature>
<evidence type="ECO:0000256" key="3">
    <source>
        <dbReference type="ARBA" id="ARBA00006483"/>
    </source>
</evidence>
<gene>
    <name evidence="8" type="primary">PRA1F2_6</name>
    <name evidence="8" type="ORF">CK203_001041</name>
</gene>
<comment type="similarity">
    <text evidence="3 7">Belongs to the PRA1 family.</text>
</comment>
<dbReference type="EMBL" id="QGNW01000004">
    <property type="protein sequence ID" value="RVX21943.1"/>
    <property type="molecule type" value="Genomic_DNA"/>
</dbReference>
<evidence type="ECO:0000256" key="7">
    <source>
        <dbReference type="RuleBase" id="RU363107"/>
    </source>
</evidence>
<reference evidence="8 9" key="1">
    <citation type="journal article" date="2018" name="PLoS Genet.">
        <title>Population sequencing reveals clonal diversity and ancestral inbreeding in the grapevine cultivar Chardonnay.</title>
        <authorList>
            <person name="Roach M.J."/>
            <person name="Johnson D.L."/>
            <person name="Bohlmann J."/>
            <person name="van Vuuren H.J."/>
            <person name="Jones S.J."/>
            <person name="Pretorius I.S."/>
            <person name="Schmidt S.A."/>
            <person name="Borneman A.R."/>
        </authorList>
    </citation>
    <scope>NUCLEOTIDE SEQUENCE [LARGE SCALE GENOMIC DNA]</scope>
    <source>
        <strain evidence="9">cv. Chardonnay</strain>
        <tissue evidence="8">Leaf</tissue>
    </source>
</reference>
<dbReference type="GO" id="GO:0016192">
    <property type="term" value="P:vesicle-mediated transport"/>
    <property type="evidence" value="ECO:0007669"/>
    <property type="project" value="UniProtKB-ARBA"/>
</dbReference>
<evidence type="ECO:0000256" key="6">
    <source>
        <dbReference type="ARBA" id="ARBA00023136"/>
    </source>
</evidence>
<comment type="subcellular location">
    <subcellularLocation>
        <location evidence="2">Endomembrane system</location>
        <topology evidence="2">Multi-pass membrane protein</topology>
    </subcellularLocation>
    <subcellularLocation>
        <location evidence="7">Membrane</location>
        <topology evidence="7">Multi-pass membrane protein</topology>
    </subcellularLocation>
</comment>
<dbReference type="GO" id="GO:0016020">
    <property type="term" value="C:membrane"/>
    <property type="evidence" value="ECO:0007669"/>
    <property type="project" value="UniProtKB-SubCell"/>
</dbReference>
<name>A0A438KL63_VITVI</name>
<feature type="transmembrane region" description="Helical" evidence="7">
    <location>
        <begin position="65"/>
        <end position="82"/>
    </location>
</feature>
<sequence>MSSASPYGSMSPPSTSAAGFLSAAREKTQSVMAGCRPWGELLDLSALSLPFSLGEATARIKRSLAYFRVNYTLIVLLVLFVSLLWHPISMIVFLVVFVAWLFLYFLRDDPVLIFNRIVDDRVVLVGLGVVTIVALVLTHVWLNVFVSLVIGSFLVCLHGAFRASDNLDDQESPYGALLTVADSPRGSYSLV</sequence>
<evidence type="ECO:0000256" key="2">
    <source>
        <dbReference type="ARBA" id="ARBA00004127"/>
    </source>
</evidence>
<dbReference type="PANTHER" id="PTHR19317">
    <property type="entry name" value="PRENYLATED RAB ACCEPTOR 1-RELATED"/>
    <property type="match status" value="1"/>
</dbReference>